<name>A0A7S0DB84_9EUKA</name>
<sequence length="177" mass="19909">MGEKAGMRRKIYGGRNGNDCLKEFRPERHRTCLDTGAYLLNFKGCCKCGNRVALKMVSRKVEEEEDKDGYISEVVTFNHICAKCSHVICEHYYSFEAGEDAQEYLMECPLCGRGAHTSLFDRAAEAASVHNSEGQEVESKQPLEECKGELLSLQVGSLRQALQEVEGSDNEDDDWED</sequence>
<evidence type="ECO:0000256" key="7">
    <source>
        <dbReference type="ARBA" id="ARBA00023159"/>
    </source>
</evidence>
<evidence type="ECO:0000256" key="5">
    <source>
        <dbReference type="ARBA" id="ARBA00022833"/>
    </source>
</evidence>
<accession>A0A7S0DB84</accession>
<dbReference type="Pfam" id="PF06573">
    <property type="entry name" value="Churchill"/>
    <property type="match status" value="1"/>
</dbReference>
<proteinExistence type="inferred from homology"/>
<dbReference type="AlphaFoldDB" id="A0A7S0DB84"/>
<dbReference type="GO" id="GO:0008543">
    <property type="term" value="P:fibroblast growth factor receptor signaling pathway"/>
    <property type="evidence" value="ECO:0007669"/>
    <property type="project" value="TreeGrafter"/>
</dbReference>
<dbReference type="PANTHER" id="PTHR31931">
    <property type="entry name" value="PROTEIN CHURCHILL"/>
    <property type="match status" value="1"/>
</dbReference>
<keyword evidence="7" id="KW-0010">Activator</keyword>
<keyword evidence="6" id="KW-0805">Transcription regulation</keyword>
<evidence type="ECO:0000256" key="2">
    <source>
        <dbReference type="ARBA" id="ARBA00021000"/>
    </source>
</evidence>
<keyword evidence="3" id="KW-0217">Developmental protein</keyword>
<dbReference type="Gene3D" id="2.60.40.4240">
    <property type="entry name" value="Transcription activator, Churchill"/>
    <property type="match status" value="1"/>
</dbReference>
<evidence type="ECO:0000256" key="8">
    <source>
        <dbReference type="ARBA" id="ARBA00023163"/>
    </source>
</evidence>
<dbReference type="PANTHER" id="PTHR31931:SF2">
    <property type="entry name" value="PROTEIN CHURCHILL"/>
    <property type="match status" value="1"/>
</dbReference>
<keyword evidence="8" id="KW-0804">Transcription</keyword>
<dbReference type="InterPro" id="IPR009508">
    <property type="entry name" value="Transcrpt_activator_Churchill"/>
</dbReference>
<dbReference type="EMBL" id="HBEM01012644">
    <property type="protein sequence ID" value="CAD8446818.1"/>
    <property type="molecule type" value="Transcribed_RNA"/>
</dbReference>
<dbReference type="GO" id="GO:0045893">
    <property type="term" value="P:positive regulation of DNA-templated transcription"/>
    <property type="evidence" value="ECO:0007669"/>
    <property type="project" value="InterPro"/>
</dbReference>
<dbReference type="GO" id="GO:0008270">
    <property type="term" value="F:zinc ion binding"/>
    <property type="evidence" value="ECO:0007669"/>
    <property type="project" value="InterPro"/>
</dbReference>
<keyword evidence="5" id="KW-0862">Zinc</keyword>
<evidence type="ECO:0000256" key="1">
    <source>
        <dbReference type="ARBA" id="ARBA00009577"/>
    </source>
</evidence>
<organism evidence="9">
    <name type="scientific">Amorphochlora amoebiformis</name>
    <dbReference type="NCBI Taxonomy" id="1561963"/>
    <lineage>
        <taxon>Eukaryota</taxon>
        <taxon>Sar</taxon>
        <taxon>Rhizaria</taxon>
        <taxon>Cercozoa</taxon>
        <taxon>Chlorarachniophyceae</taxon>
        <taxon>Amorphochlora</taxon>
    </lineage>
</organism>
<evidence type="ECO:0000313" key="9">
    <source>
        <dbReference type="EMBL" id="CAD8446818.1"/>
    </source>
</evidence>
<evidence type="ECO:0000256" key="3">
    <source>
        <dbReference type="ARBA" id="ARBA00022473"/>
    </source>
</evidence>
<dbReference type="InterPro" id="IPR038543">
    <property type="entry name" value="Churchill_sf"/>
</dbReference>
<protein>
    <recommendedName>
        <fullName evidence="2">Protein Churchill</fullName>
    </recommendedName>
</protein>
<keyword evidence="4" id="KW-0479">Metal-binding</keyword>
<evidence type="ECO:0000256" key="6">
    <source>
        <dbReference type="ARBA" id="ARBA00023015"/>
    </source>
</evidence>
<reference evidence="9" key="1">
    <citation type="submission" date="2021-01" db="EMBL/GenBank/DDBJ databases">
        <authorList>
            <person name="Corre E."/>
            <person name="Pelletier E."/>
            <person name="Niang G."/>
            <person name="Scheremetjew M."/>
            <person name="Finn R."/>
            <person name="Kale V."/>
            <person name="Holt S."/>
            <person name="Cochrane G."/>
            <person name="Meng A."/>
            <person name="Brown T."/>
            <person name="Cohen L."/>
        </authorList>
    </citation>
    <scope>NUCLEOTIDE SEQUENCE</scope>
    <source>
        <strain evidence="9">CCMP2058</strain>
    </source>
</reference>
<gene>
    <name evidence="9" type="ORF">LAMO00422_LOCUS8796</name>
</gene>
<comment type="similarity">
    <text evidence="1">Belongs to the Churchill family.</text>
</comment>
<evidence type="ECO:0000256" key="4">
    <source>
        <dbReference type="ARBA" id="ARBA00022723"/>
    </source>
</evidence>